<feature type="non-terminal residue" evidence="3">
    <location>
        <position position="39"/>
    </location>
</feature>
<accession>A0A8S3AW85</accession>
<sequence>MPVSTNERKPISSTSNMSSQLPAAYFNSQQQSSLSSMFS</sequence>
<proteinExistence type="predicted"/>
<reference evidence="3" key="1">
    <citation type="submission" date="2021-02" db="EMBL/GenBank/DDBJ databases">
        <authorList>
            <person name="Nowell W R."/>
        </authorList>
    </citation>
    <scope>NUCLEOTIDE SEQUENCE</scope>
</reference>
<organism evidence="3 4">
    <name type="scientific">Rotaria magnacalcarata</name>
    <dbReference type="NCBI Taxonomy" id="392030"/>
    <lineage>
        <taxon>Eukaryota</taxon>
        <taxon>Metazoa</taxon>
        <taxon>Spiralia</taxon>
        <taxon>Gnathifera</taxon>
        <taxon>Rotifera</taxon>
        <taxon>Eurotatoria</taxon>
        <taxon>Bdelloidea</taxon>
        <taxon>Philodinida</taxon>
        <taxon>Philodinidae</taxon>
        <taxon>Rotaria</taxon>
    </lineage>
</organism>
<feature type="compositionally biased region" description="Low complexity" evidence="1">
    <location>
        <begin position="28"/>
        <end position="39"/>
    </location>
</feature>
<feature type="compositionally biased region" description="Basic and acidic residues" evidence="1">
    <location>
        <begin position="1"/>
        <end position="10"/>
    </location>
</feature>
<gene>
    <name evidence="3" type="ORF">BYL167_LOCUS47003</name>
    <name evidence="2" type="ORF">GIL414_LOCUS43568</name>
</gene>
<dbReference type="Proteomes" id="UP000681967">
    <property type="component" value="Unassembled WGS sequence"/>
</dbReference>
<evidence type="ECO:0000313" key="4">
    <source>
        <dbReference type="Proteomes" id="UP000681967"/>
    </source>
</evidence>
<name>A0A8S3AW85_9BILA</name>
<dbReference type="EMBL" id="CAJOBJ010129322">
    <property type="protein sequence ID" value="CAF4714014.1"/>
    <property type="molecule type" value="Genomic_DNA"/>
</dbReference>
<dbReference type="AlphaFoldDB" id="A0A8S3AW85"/>
<evidence type="ECO:0000313" key="2">
    <source>
        <dbReference type="EMBL" id="CAF4714014.1"/>
    </source>
</evidence>
<evidence type="ECO:0000313" key="3">
    <source>
        <dbReference type="EMBL" id="CAF4773323.1"/>
    </source>
</evidence>
<protein>
    <submittedName>
        <fullName evidence="3">Uncharacterized protein</fullName>
    </submittedName>
</protein>
<feature type="compositionally biased region" description="Polar residues" evidence="1">
    <location>
        <begin position="11"/>
        <end position="21"/>
    </location>
</feature>
<dbReference type="Proteomes" id="UP000681720">
    <property type="component" value="Unassembled WGS sequence"/>
</dbReference>
<dbReference type="EMBL" id="CAJOBH010134122">
    <property type="protein sequence ID" value="CAF4773323.1"/>
    <property type="molecule type" value="Genomic_DNA"/>
</dbReference>
<feature type="region of interest" description="Disordered" evidence="1">
    <location>
        <begin position="1"/>
        <end position="39"/>
    </location>
</feature>
<evidence type="ECO:0000256" key="1">
    <source>
        <dbReference type="SAM" id="MobiDB-lite"/>
    </source>
</evidence>
<comment type="caution">
    <text evidence="3">The sequence shown here is derived from an EMBL/GenBank/DDBJ whole genome shotgun (WGS) entry which is preliminary data.</text>
</comment>